<dbReference type="RefSeq" id="WP_336432460.1">
    <property type="nucleotide sequence ID" value="NZ_JAOWIN010000057.1"/>
</dbReference>
<reference evidence="1" key="1">
    <citation type="submission" date="2022-10" db="EMBL/GenBank/DDBJ databases">
        <title>Bacterial isolates recovered from the One Health project in Brazil.</title>
        <authorList>
            <person name="Valiatti T.B."/>
            <person name="Santos F."/>
            <person name="Cayo R."/>
            <person name="Gales A.C."/>
        </authorList>
    </citation>
    <scope>NUCLEOTIDE SEQUENCE</scope>
    <source>
        <strain evidence="1">PVR188</strain>
    </source>
</reference>
<dbReference type="AlphaFoldDB" id="A0AAW6URC5"/>
<evidence type="ECO:0000313" key="2">
    <source>
        <dbReference type="Proteomes" id="UP001159001"/>
    </source>
</evidence>
<dbReference type="EMBL" id="JAOWIN010000057">
    <property type="protein sequence ID" value="MDI9095721.1"/>
    <property type="molecule type" value="Genomic_DNA"/>
</dbReference>
<sequence>MPIKPEWTERNEISFYMICTRDTVGSNASFHCKDGNGYATDIDKAHTYTLEEAQRAWEHGRSIDQPVCAESVLSLAEYHVDCQYIPNETVIDKQCNYYVGYVKGDWDGNDVYWLSNKGMASTNFSIAKRFTIPDLTMDNIVWLPFDIADAQKRRTFRLTNFNARSMVQNKGLRVPEWLKKQRRRKGSSGKTRWNCPCCGKISWQYNPYDYDGCLDRYCSEYRSIYEWE</sequence>
<comment type="caution">
    <text evidence="1">The sequence shown here is derived from an EMBL/GenBank/DDBJ whole genome shotgun (WGS) entry which is preliminary data.</text>
</comment>
<evidence type="ECO:0000313" key="1">
    <source>
        <dbReference type="EMBL" id="MDI9095721.1"/>
    </source>
</evidence>
<accession>A0AAW6URC5</accession>
<gene>
    <name evidence="1" type="ORF">OGX73_24385</name>
</gene>
<dbReference type="Proteomes" id="UP001159001">
    <property type="component" value="Unassembled WGS sequence"/>
</dbReference>
<proteinExistence type="predicted"/>
<name>A0AAW6URC5_PRORE</name>
<protein>
    <submittedName>
        <fullName evidence="1">Uncharacterized protein</fullName>
    </submittedName>
</protein>
<organism evidence="1 2">
    <name type="scientific">Providencia rettgeri</name>
    <dbReference type="NCBI Taxonomy" id="587"/>
    <lineage>
        <taxon>Bacteria</taxon>
        <taxon>Pseudomonadati</taxon>
        <taxon>Pseudomonadota</taxon>
        <taxon>Gammaproteobacteria</taxon>
        <taxon>Enterobacterales</taxon>
        <taxon>Morganellaceae</taxon>
        <taxon>Providencia</taxon>
    </lineage>
</organism>